<accession>A0ABV2VCB5</accession>
<sequence>MTAPTATNVAQGHAHVGIQAQAIHGNAYYYQLPPDASAEEKFRSGVKYLDARMLSTAQTLIEEAVAEGYRTNEVHFHRLLALLSGRTLRQLASEDFDRLNAICQDVAEHRRHDEWSGGLRAVLRLLDCLHTGEIEQTVKEIDELAPDQRRKIVDHLGLLLEGPMVDQMWRRSVEQARVGRTANQRGGTDLEILPPQPRATAGPSSRADVGTTGGLAPRRARSGGLRARGVQDRRTAGRPRWPVSDPRLRRMRGWPRLIRDRWR</sequence>
<proteinExistence type="predicted"/>
<dbReference type="RefSeq" id="WP_355662668.1">
    <property type="nucleotide sequence ID" value="NZ_JBEXRX010000001.1"/>
</dbReference>
<reference evidence="2 3" key="1">
    <citation type="submission" date="2024-06" db="EMBL/GenBank/DDBJ databases">
        <title>The Natural Products Discovery Center: Release of the First 8490 Sequenced Strains for Exploring Actinobacteria Biosynthetic Diversity.</title>
        <authorList>
            <person name="Kalkreuter E."/>
            <person name="Kautsar S.A."/>
            <person name="Yang D."/>
            <person name="Bader C.D."/>
            <person name="Teijaro C.N."/>
            <person name="Fluegel L."/>
            <person name="Davis C.M."/>
            <person name="Simpson J.R."/>
            <person name="Lauterbach L."/>
            <person name="Steele A.D."/>
            <person name="Gui C."/>
            <person name="Meng S."/>
            <person name="Li G."/>
            <person name="Viehrig K."/>
            <person name="Ye F."/>
            <person name="Su P."/>
            <person name="Kiefer A.F."/>
            <person name="Nichols A."/>
            <person name="Cepeda A.J."/>
            <person name="Yan W."/>
            <person name="Fan B."/>
            <person name="Jiang Y."/>
            <person name="Adhikari A."/>
            <person name="Zheng C.-J."/>
            <person name="Schuster L."/>
            <person name="Cowan T.M."/>
            <person name="Smanski M.J."/>
            <person name="Chevrette M.G."/>
            <person name="De Carvalho L.P.S."/>
            <person name="Shen B."/>
        </authorList>
    </citation>
    <scope>NUCLEOTIDE SEQUENCE [LARGE SCALE GENOMIC DNA]</scope>
    <source>
        <strain evidence="2 3">NPDC006286</strain>
    </source>
</reference>
<comment type="caution">
    <text evidence="2">The sequence shown here is derived from an EMBL/GenBank/DDBJ whole genome shotgun (WGS) entry which is preliminary data.</text>
</comment>
<feature type="compositionally biased region" description="Low complexity" evidence="1">
    <location>
        <begin position="214"/>
        <end position="228"/>
    </location>
</feature>
<evidence type="ECO:0000313" key="2">
    <source>
        <dbReference type="EMBL" id="MEU0150427.1"/>
    </source>
</evidence>
<gene>
    <name evidence="2" type="ORF">ABZ071_00555</name>
</gene>
<feature type="region of interest" description="Disordered" evidence="1">
    <location>
        <begin position="178"/>
        <end position="244"/>
    </location>
</feature>
<name>A0ABV2VCB5_9ACTN</name>
<protein>
    <recommendedName>
        <fullName evidence="4">DUF4158 domain-containing protein</fullName>
    </recommendedName>
</protein>
<evidence type="ECO:0008006" key="4">
    <source>
        <dbReference type="Google" id="ProtNLM"/>
    </source>
</evidence>
<dbReference type="Proteomes" id="UP001550348">
    <property type="component" value="Unassembled WGS sequence"/>
</dbReference>
<keyword evidence="3" id="KW-1185">Reference proteome</keyword>
<evidence type="ECO:0000256" key="1">
    <source>
        <dbReference type="SAM" id="MobiDB-lite"/>
    </source>
</evidence>
<dbReference type="EMBL" id="JBEXRX010000001">
    <property type="protein sequence ID" value="MEU0150427.1"/>
    <property type="molecule type" value="Genomic_DNA"/>
</dbReference>
<evidence type="ECO:0000313" key="3">
    <source>
        <dbReference type="Proteomes" id="UP001550348"/>
    </source>
</evidence>
<organism evidence="2 3">
    <name type="scientific">Micromonospora fulviviridis</name>
    <dbReference type="NCBI Taxonomy" id="47860"/>
    <lineage>
        <taxon>Bacteria</taxon>
        <taxon>Bacillati</taxon>
        <taxon>Actinomycetota</taxon>
        <taxon>Actinomycetes</taxon>
        <taxon>Micromonosporales</taxon>
        <taxon>Micromonosporaceae</taxon>
        <taxon>Micromonospora</taxon>
    </lineage>
</organism>